<gene>
    <name evidence="7" type="ORF">PANDA_018505</name>
</gene>
<comment type="subcellular location">
    <subcellularLocation>
        <location evidence="1">Secreted</location>
    </subcellularLocation>
</comment>
<protein>
    <recommendedName>
        <fullName evidence="6">Albumin domain-containing protein</fullName>
    </recommendedName>
</protein>
<dbReference type="PRINTS" id="PR00802">
    <property type="entry name" value="SERUMALBUMIN"/>
</dbReference>
<dbReference type="Pfam" id="PF00273">
    <property type="entry name" value="Serum_albumin"/>
    <property type="match status" value="3"/>
</dbReference>
<evidence type="ECO:0000256" key="4">
    <source>
        <dbReference type="ARBA" id="ARBA00023157"/>
    </source>
</evidence>
<dbReference type="Gene3D" id="1.10.246.10">
    <property type="match status" value="5"/>
</dbReference>
<dbReference type="PANTHER" id="PTHR11385:SF12">
    <property type="entry name" value="ALBUMIN SUPERFAMILY MEMBER 1"/>
    <property type="match status" value="1"/>
</dbReference>
<dbReference type="PROSITE" id="PS00212">
    <property type="entry name" value="ALBUMIN_1"/>
    <property type="match status" value="1"/>
</dbReference>
<dbReference type="GO" id="GO:0072562">
    <property type="term" value="C:blood microparticle"/>
    <property type="evidence" value="ECO:0007669"/>
    <property type="project" value="TreeGrafter"/>
</dbReference>
<feature type="domain" description="Albumin" evidence="6">
    <location>
        <begin position="1"/>
        <end position="164"/>
    </location>
</feature>
<dbReference type="PANTHER" id="PTHR11385">
    <property type="entry name" value="SERUM ALBUMIN-RELATED"/>
    <property type="match status" value="1"/>
</dbReference>
<evidence type="ECO:0000259" key="6">
    <source>
        <dbReference type="PROSITE" id="PS51438"/>
    </source>
</evidence>
<dbReference type="GO" id="GO:0036094">
    <property type="term" value="F:small molecule binding"/>
    <property type="evidence" value="ECO:0007669"/>
    <property type="project" value="TreeGrafter"/>
</dbReference>
<sequence length="633" mass="71320">MVAQFLQKLTYEEVQTIVEELVDLAEKCKILKAHESPSECSHQLMTTFLEHICDNQGKAGKQEFSDCCNINNKARLKCFLLHKKGDADYSDVFQIPNPERICEMDKENQVPAKERYIYETSRKYPFLYGPTILTMSACYETTIRSCCQEENKTECFQIKVNSSELVLLTKKQPKANFSEIARLAVDIKNLHQTCCEGDVVACVLGRSQIMNYTCSKHSILSSKISPCCALPVPFRGECIIISENDDKPDLSFMPLGRFTEDRSQEMFRRVIRESHERVKHHCDLHEKLGNANFHDSTWSLPGVRGNYSFRLIILYTKKAPQLSAQELVTFTKNMAAAATKCCPLRDEQQFACMEDSAKLILGALCRRHEAEPINAGVGHCCDDSYAFRKPCFDDLQVDGTYISPPLSCDQVINLKENLCKAQEEEFQTEKQKVLSNLVKQKPQATEMQFQSVMAEFAHLVKKCCQAETSDMCFREERNLLIVTPIQQVYILPFSQKLSASQKQDQKYEIKGPFNTSDFKLPGAGLTDNVMHRSPRSHIVTETRKSRGRSDSGQGLETPGFEKRCGGLACSQRDSPPPRGWPSRKPLAQPLSHTASEMLQPKSCTELPWVPAKEALLAPSPGTPAGVPLILCAP</sequence>
<evidence type="ECO:0000313" key="7">
    <source>
        <dbReference type="EMBL" id="EFB17974.1"/>
    </source>
</evidence>
<reference evidence="7" key="1">
    <citation type="journal article" date="2010" name="Nature">
        <title>The sequence and de novo assembly of the giant panda genome.</title>
        <authorList>
            <person name="Li R."/>
            <person name="Fan W."/>
            <person name="Tian G."/>
            <person name="Zhu H."/>
            <person name="He L."/>
            <person name="Cai J."/>
            <person name="Huang Q."/>
            <person name="Cai Q."/>
            <person name="Li B."/>
            <person name="Bai Y."/>
            <person name="Zhang Z."/>
            <person name="Zhang Y."/>
            <person name="Wang W."/>
            <person name="Li J."/>
            <person name="Wei F."/>
            <person name="Li H."/>
            <person name="Jian M."/>
            <person name="Li J."/>
            <person name="Zhang Z."/>
            <person name="Nielsen R."/>
            <person name="Li D."/>
            <person name="Gu W."/>
            <person name="Yang Z."/>
            <person name="Xuan Z."/>
            <person name="Ryder O.A."/>
            <person name="Leung F.C."/>
            <person name="Zhou Y."/>
            <person name="Cao J."/>
            <person name="Sun X."/>
            <person name="Fu Y."/>
            <person name="Fang X."/>
            <person name="Guo X."/>
            <person name="Wang B."/>
            <person name="Hou R."/>
            <person name="Shen F."/>
            <person name="Mu B."/>
            <person name="Ni P."/>
            <person name="Lin R."/>
            <person name="Qian W."/>
            <person name="Wang G."/>
            <person name="Yu C."/>
            <person name="Nie W."/>
            <person name="Wang J."/>
            <person name="Wu Z."/>
            <person name="Liang H."/>
            <person name="Min J."/>
            <person name="Wu Q."/>
            <person name="Cheng S."/>
            <person name="Ruan J."/>
            <person name="Wang M."/>
            <person name="Shi Z."/>
            <person name="Wen M."/>
            <person name="Liu B."/>
            <person name="Ren X."/>
            <person name="Zheng H."/>
            <person name="Dong D."/>
            <person name="Cook K."/>
            <person name="Shan G."/>
            <person name="Zhang H."/>
            <person name="Kosiol C."/>
            <person name="Xie X."/>
            <person name="Lu Z."/>
            <person name="Zheng H."/>
            <person name="Li Y."/>
            <person name="Steiner C.C."/>
            <person name="Lam T.T."/>
            <person name="Lin S."/>
            <person name="Zhang Q."/>
            <person name="Li G."/>
            <person name="Tian J."/>
            <person name="Gong T."/>
            <person name="Liu H."/>
            <person name="Zhang D."/>
            <person name="Fang L."/>
            <person name="Ye C."/>
            <person name="Zhang J."/>
            <person name="Hu W."/>
            <person name="Xu A."/>
            <person name="Ren Y."/>
            <person name="Zhang G."/>
            <person name="Bruford M.W."/>
            <person name="Li Q."/>
            <person name="Ma L."/>
            <person name="Guo Y."/>
            <person name="An N."/>
            <person name="Hu Y."/>
            <person name="Zheng Y."/>
            <person name="Shi Y."/>
            <person name="Li Z."/>
            <person name="Liu Q."/>
            <person name="Chen Y."/>
            <person name="Zhao J."/>
            <person name="Qu N."/>
            <person name="Zhao S."/>
            <person name="Tian F."/>
            <person name="Wang X."/>
            <person name="Wang H."/>
            <person name="Xu L."/>
            <person name="Liu X."/>
            <person name="Vinar T."/>
            <person name="Wang Y."/>
            <person name="Lam T.W."/>
            <person name="Yiu S.M."/>
            <person name="Liu S."/>
            <person name="Zhang H."/>
            <person name="Li D."/>
            <person name="Huang Y."/>
            <person name="Wang X."/>
            <person name="Yang G."/>
            <person name="Jiang Z."/>
            <person name="Wang J."/>
            <person name="Qin N."/>
            <person name="Li L."/>
            <person name="Li J."/>
            <person name="Bolund L."/>
            <person name="Kristiansen K."/>
            <person name="Wong G.K."/>
            <person name="Olson M."/>
            <person name="Zhang X."/>
            <person name="Li S."/>
            <person name="Yang H."/>
            <person name="Wang J."/>
            <person name="Wang J."/>
        </authorList>
    </citation>
    <scope>NUCLEOTIDE SEQUENCE [LARGE SCALE GENOMIC DNA]</scope>
</reference>
<dbReference type="InterPro" id="IPR000264">
    <property type="entry name" value="ALB/AFP/VDB"/>
</dbReference>
<name>D2I058_AILME</name>
<dbReference type="GO" id="GO:0005737">
    <property type="term" value="C:cytoplasm"/>
    <property type="evidence" value="ECO:0007669"/>
    <property type="project" value="TreeGrafter"/>
</dbReference>
<dbReference type="EMBL" id="GL193870">
    <property type="protein sequence ID" value="EFB17974.1"/>
    <property type="molecule type" value="Genomic_DNA"/>
</dbReference>
<feature type="compositionally biased region" description="Basic and acidic residues" evidence="5">
    <location>
        <begin position="538"/>
        <end position="549"/>
    </location>
</feature>
<proteinExistence type="predicted"/>
<dbReference type="PROSITE" id="PS51438">
    <property type="entry name" value="ALBUMIN_2"/>
    <property type="match status" value="2"/>
</dbReference>
<dbReference type="SUPFAM" id="SSF48552">
    <property type="entry name" value="Serum albumin-like"/>
    <property type="match status" value="3"/>
</dbReference>
<dbReference type="InterPro" id="IPR020857">
    <property type="entry name" value="Serum_albumin_CS"/>
</dbReference>
<evidence type="ECO:0000256" key="5">
    <source>
        <dbReference type="SAM" id="MobiDB-lite"/>
    </source>
</evidence>
<accession>D2I058</accession>
<feature type="region of interest" description="Disordered" evidence="5">
    <location>
        <begin position="525"/>
        <end position="599"/>
    </location>
</feature>
<evidence type="ECO:0000256" key="1">
    <source>
        <dbReference type="ARBA" id="ARBA00004613"/>
    </source>
</evidence>
<organism evidence="7">
    <name type="scientific">Ailuropoda melanoleuca</name>
    <name type="common">Giant panda</name>
    <dbReference type="NCBI Taxonomy" id="9646"/>
    <lineage>
        <taxon>Eukaryota</taxon>
        <taxon>Metazoa</taxon>
        <taxon>Chordata</taxon>
        <taxon>Craniata</taxon>
        <taxon>Vertebrata</taxon>
        <taxon>Euteleostomi</taxon>
        <taxon>Mammalia</taxon>
        <taxon>Eutheria</taxon>
        <taxon>Laurasiatheria</taxon>
        <taxon>Carnivora</taxon>
        <taxon>Caniformia</taxon>
        <taxon>Ursidae</taxon>
        <taxon>Ailuropoda</taxon>
    </lineage>
</organism>
<dbReference type="SMART" id="SM00103">
    <property type="entry name" value="ALBUMIN"/>
    <property type="match status" value="2"/>
</dbReference>
<keyword evidence="4" id="KW-1015">Disulfide bond</keyword>
<feature type="domain" description="Albumin" evidence="6">
    <location>
        <begin position="269"/>
        <end position="482"/>
    </location>
</feature>
<dbReference type="InterPro" id="IPR020858">
    <property type="entry name" value="Serum_albumin-like"/>
</dbReference>
<dbReference type="InterPro" id="IPR014760">
    <property type="entry name" value="Serum_albumin_N"/>
</dbReference>
<dbReference type="InParanoid" id="D2I058"/>
<keyword evidence="2" id="KW-0964">Secreted</keyword>
<dbReference type="AlphaFoldDB" id="D2I058"/>
<evidence type="ECO:0000256" key="2">
    <source>
        <dbReference type="ARBA" id="ARBA00022525"/>
    </source>
</evidence>
<keyword evidence="3" id="KW-0677">Repeat</keyword>
<evidence type="ECO:0000256" key="3">
    <source>
        <dbReference type="ARBA" id="ARBA00022737"/>
    </source>
</evidence>